<protein>
    <submittedName>
        <fullName evidence="1">Uncharacterized protein</fullName>
    </submittedName>
</protein>
<accession>A0ACC1BDU5</accession>
<dbReference type="EMBL" id="CM047901">
    <property type="protein sequence ID" value="KAJ0097123.1"/>
    <property type="molecule type" value="Genomic_DNA"/>
</dbReference>
<sequence length="158" mass="18581">MNTKVGDSCVEIPENFFKGITKLKVLELTRMQFSSVQSSLHLLGYLQTLCLDYRNFEDVVIIGKLEKLKVLSLRGEEDFSDYLLCKFGEWDYKKRFDEHETLRMLKLIEHDSIIRSRELECFKNVEVLCLRKLKGFKNVLYELDQRGVFAIETSPCLQ</sequence>
<evidence type="ECO:0000313" key="1">
    <source>
        <dbReference type="EMBL" id="KAJ0097123.1"/>
    </source>
</evidence>
<evidence type="ECO:0000313" key="2">
    <source>
        <dbReference type="Proteomes" id="UP001164250"/>
    </source>
</evidence>
<comment type="caution">
    <text evidence="1">The sequence shown here is derived from an EMBL/GenBank/DDBJ whole genome shotgun (WGS) entry which is preliminary data.</text>
</comment>
<keyword evidence="2" id="KW-1185">Reference proteome</keyword>
<name>A0ACC1BDU5_9ROSI</name>
<gene>
    <name evidence="1" type="ORF">Patl1_27545</name>
</gene>
<proteinExistence type="predicted"/>
<dbReference type="Proteomes" id="UP001164250">
    <property type="component" value="Chromosome 5"/>
</dbReference>
<reference evidence="2" key="1">
    <citation type="journal article" date="2023" name="G3 (Bethesda)">
        <title>Genome assembly and association tests identify interacting loci associated with vigor, precocity, and sex in interspecific pistachio rootstocks.</title>
        <authorList>
            <person name="Palmer W."/>
            <person name="Jacygrad E."/>
            <person name="Sagayaradj S."/>
            <person name="Cavanaugh K."/>
            <person name="Han R."/>
            <person name="Bertier L."/>
            <person name="Beede B."/>
            <person name="Kafkas S."/>
            <person name="Golino D."/>
            <person name="Preece J."/>
            <person name="Michelmore R."/>
        </authorList>
    </citation>
    <scope>NUCLEOTIDE SEQUENCE [LARGE SCALE GENOMIC DNA]</scope>
</reference>
<organism evidence="1 2">
    <name type="scientific">Pistacia atlantica</name>
    <dbReference type="NCBI Taxonomy" id="434234"/>
    <lineage>
        <taxon>Eukaryota</taxon>
        <taxon>Viridiplantae</taxon>
        <taxon>Streptophyta</taxon>
        <taxon>Embryophyta</taxon>
        <taxon>Tracheophyta</taxon>
        <taxon>Spermatophyta</taxon>
        <taxon>Magnoliopsida</taxon>
        <taxon>eudicotyledons</taxon>
        <taxon>Gunneridae</taxon>
        <taxon>Pentapetalae</taxon>
        <taxon>rosids</taxon>
        <taxon>malvids</taxon>
        <taxon>Sapindales</taxon>
        <taxon>Anacardiaceae</taxon>
        <taxon>Pistacia</taxon>
    </lineage>
</organism>